<dbReference type="Proteomes" id="UP000317593">
    <property type="component" value="Unassembled WGS sequence"/>
</dbReference>
<accession>A0A521BWE4</accession>
<evidence type="ECO:0000313" key="2">
    <source>
        <dbReference type="Proteomes" id="UP000317593"/>
    </source>
</evidence>
<name>A0A521BWE4_9BACT</name>
<protein>
    <submittedName>
        <fullName evidence="1">Uncharacterized protein</fullName>
    </submittedName>
</protein>
<dbReference type="EMBL" id="FXTH01000004">
    <property type="protein sequence ID" value="SMO51499.1"/>
    <property type="molecule type" value="Genomic_DNA"/>
</dbReference>
<keyword evidence="2" id="KW-1185">Reference proteome</keyword>
<organism evidence="1 2">
    <name type="scientific">Fodinibius sediminis</name>
    <dbReference type="NCBI Taxonomy" id="1214077"/>
    <lineage>
        <taxon>Bacteria</taxon>
        <taxon>Pseudomonadati</taxon>
        <taxon>Balneolota</taxon>
        <taxon>Balneolia</taxon>
        <taxon>Balneolales</taxon>
        <taxon>Balneolaceae</taxon>
        <taxon>Fodinibius</taxon>
    </lineage>
</organism>
<reference evidence="1 2" key="1">
    <citation type="submission" date="2017-05" db="EMBL/GenBank/DDBJ databases">
        <authorList>
            <person name="Varghese N."/>
            <person name="Submissions S."/>
        </authorList>
    </citation>
    <scope>NUCLEOTIDE SEQUENCE [LARGE SCALE GENOMIC DNA]</scope>
    <source>
        <strain evidence="1 2">DSM 21194</strain>
    </source>
</reference>
<sequence length="55" mass="6759">MLSLITEYYVNNRREAYKMYIECPFRGACFRMQEGKHSMFKLTVITCHKKRFRTM</sequence>
<dbReference type="AlphaFoldDB" id="A0A521BWE4"/>
<evidence type="ECO:0000313" key="1">
    <source>
        <dbReference type="EMBL" id="SMO51499.1"/>
    </source>
</evidence>
<proteinExistence type="predicted"/>
<gene>
    <name evidence="1" type="ORF">SAMN06265218_104109</name>
</gene>